<dbReference type="InterPro" id="IPR047655">
    <property type="entry name" value="Transpos_IS630-like"/>
</dbReference>
<dbReference type="InterPro" id="IPR036397">
    <property type="entry name" value="RNaseH_sf"/>
</dbReference>
<dbReference type="GO" id="GO:0003676">
    <property type="term" value="F:nucleic acid binding"/>
    <property type="evidence" value="ECO:0007669"/>
    <property type="project" value="InterPro"/>
</dbReference>
<dbReference type="Gene3D" id="3.30.420.10">
    <property type="entry name" value="Ribonuclease H-like superfamily/Ribonuclease H"/>
    <property type="match status" value="1"/>
</dbReference>
<reference evidence="2" key="1">
    <citation type="journal article" date="2014" name="ISME J.">
        <title>Ecophysiology of Thioploca ingrica as revealed by the complete genome sequence supplemented with proteomic evidence.</title>
        <authorList>
            <person name="Kojima H."/>
            <person name="Ogura Y."/>
            <person name="Yamamoto N."/>
            <person name="Togashi T."/>
            <person name="Mori H."/>
            <person name="Watanabe T."/>
            <person name="Nemoto F."/>
            <person name="Kurokawa K."/>
            <person name="Hayashi T."/>
            <person name="Fukui M."/>
        </authorList>
    </citation>
    <scope>NUCLEOTIDE SEQUENCE [LARGE SCALE GENOMIC DNA]</scope>
</reference>
<dbReference type="Pfam" id="PF13358">
    <property type="entry name" value="DDE_3"/>
    <property type="match status" value="1"/>
</dbReference>
<sequence length="185" mass="21658">MPSVHYWCQDESRFGLKTITRRRLTLRGVKPHSQVQWSFKSSYLYGRVEPLTGESFFLEFSHLNTDCFQAYWREFSQAYPHQLHLIQMDNATGHPTKRLIVPENIILWFQPAPSPDCNPIERVWAWIKGQIAWHLFNDLEPLQAEVALSLKTLSHSFFSSITGKNRLLAELDFIKNTNLYTGLFN</sequence>
<name>A0A090BU27_9GAMM</name>
<dbReference type="HOGENOM" id="CLU_056788_6_0_6"/>
<evidence type="ECO:0000313" key="2">
    <source>
        <dbReference type="EMBL" id="BAP54376.1"/>
    </source>
</evidence>
<dbReference type="EMBL" id="AP014633">
    <property type="protein sequence ID" value="BAP54376.1"/>
    <property type="molecule type" value="Genomic_DNA"/>
</dbReference>
<proteinExistence type="predicted"/>
<evidence type="ECO:0000313" key="3">
    <source>
        <dbReference type="Proteomes" id="UP000031623"/>
    </source>
</evidence>
<accession>A0A090BU27</accession>
<dbReference type="KEGG" id="tig:THII_0079"/>
<organism evidence="2 3">
    <name type="scientific">Thioploca ingrica</name>
    <dbReference type="NCBI Taxonomy" id="40754"/>
    <lineage>
        <taxon>Bacteria</taxon>
        <taxon>Pseudomonadati</taxon>
        <taxon>Pseudomonadota</taxon>
        <taxon>Gammaproteobacteria</taxon>
        <taxon>Thiotrichales</taxon>
        <taxon>Thiotrichaceae</taxon>
        <taxon>Thioploca</taxon>
    </lineage>
</organism>
<dbReference type="STRING" id="40754.THII_0079"/>
<dbReference type="AlphaFoldDB" id="A0A090BU27"/>
<evidence type="ECO:0000259" key="1">
    <source>
        <dbReference type="Pfam" id="PF13358"/>
    </source>
</evidence>
<dbReference type="InterPro" id="IPR038717">
    <property type="entry name" value="Tc1-like_DDE_dom"/>
</dbReference>
<protein>
    <recommendedName>
        <fullName evidence="1">Tc1-like transposase DDE domain-containing protein</fullName>
    </recommendedName>
</protein>
<dbReference type="OrthoDB" id="129174at2"/>
<dbReference type="Proteomes" id="UP000031623">
    <property type="component" value="Chromosome"/>
</dbReference>
<feature type="domain" description="Tc1-like transposase DDE" evidence="1">
    <location>
        <begin position="6"/>
        <end position="142"/>
    </location>
</feature>
<gene>
    <name evidence="2" type="ORF">THII_0079</name>
</gene>
<keyword evidence="3" id="KW-1185">Reference proteome</keyword>
<dbReference type="NCBIfam" id="NF033545">
    <property type="entry name" value="transpos_IS630"/>
    <property type="match status" value="1"/>
</dbReference>